<comment type="caution">
    <text evidence="1">The sequence shown here is derived from an EMBL/GenBank/DDBJ whole genome shotgun (WGS) entry which is preliminary data.</text>
</comment>
<evidence type="ECO:0000313" key="2">
    <source>
        <dbReference type="Proteomes" id="UP001499938"/>
    </source>
</evidence>
<keyword evidence="2" id="KW-1185">Reference proteome</keyword>
<reference evidence="1 2" key="1">
    <citation type="journal article" date="2019" name="Int. J. Syst. Evol. Microbiol.">
        <title>The Global Catalogue of Microorganisms (GCM) 10K type strain sequencing project: providing services to taxonomists for standard genome sequencing and annotation.</title>
        <authorList>
            <consortium name="The Broad Institute Genomics Platform"/>
            <consortium name="The Broad Institute Genome Sequencing Center for Infectious Disease"/>
            <person name="Wu L."/>
            <person name="Ma J."/>
        </authorList>
    </citation>
    <scope>NUCLEOTIDE SEQUENCE [LARGE SCALE GENOMIC DNA]</scope>
    <source>
        <strain evidence="1 2">JCM 15592</strain>
    </source>
</reference>
<dbReference type="EMBL" id="BAAAPO010000005">
    <property type="protein sequence ID" value="GAA1780261.1"/>
    <property type="molecule type" value="Genomic_DNA"/>
</dbReference>
<sequence>MLARYSNAEPTLARLNVRIARAFERDTEMPKVRQWEPHRIASKIGPASIERLVAGYSAGRSAAELAKELGIGETRLFELDRARVPCVVTR</sequence>
<proteinExistence type="predicted"/>
<gene>
    <name evidence="1" type="ORF">GCM10009811_01950</name>
</gene>
<name>A0ABN2L9J9_9MICO</name>
<dbReference type="Proteomes" id="UP001499938">
    <property type="component" value="Unassembled WGS sequence"/>
</dbReference>
<evidence type="ECO:0000313" key="1">
    <source>
        <dbReference type="EMBL" id="GAA1780261.1"/>
    </source>
</evidence>
<organism evidence="1 2">
    <name type="scientific">Nostocoides veronense</name>
    <dbReference type="NCBI Taxonomy" id="330836"/>
    <lineage>
        <taxon>Bacteria</taxon>
        <taxon>Bacillati</taxon>
        <taxon>Actinomycetota</taxon>
        <taxon>Actinomycetes</taxon>
        <taxon>Micrococcales</taxon>
        <taxon>Intrasporangiaceae</taxon>
        <taxon>Nostocoides</taxon>
    </lineage>
</organism>
<protein>
    <submittedName>
        <fullName evidence="1">Uncharacterized protein</fullName>
    </submittedName>
</protein>
<accession>A0ABN2L9J9</accession>